<dbReference type="PANTHER" id="PTHR30329">
    <property type="entry name" value="STATOR ELEMENT OF FLAGELLAR MOTOR COMPLEX"/>
    <property type="match status" value="1"/>
</dbReference>
<dbReference type="InterPro" id="IPR028974">
    <property type="entry name" value="TSP_type-3_rpt"/>
</dbReference>
<evidence type="ECO:0000256" key="12">
    <source>
        <dbReference type="SAM" id="SignalP"/>
    </source>
</evidence>
<evidence type="ECO:0000256" key="6">
    <source>
        <dbReference type="ARBA" id="ARBA00023065"/>
    </source>
</evidence>
<keyword evidence="3" id="KW-1134">Transmembrane beta strand</keyword>
<keyword evidence="5 12" id="KW-0732">Signal</keyword>
<evidence type="ECO:0000256" key="5">
    <source>
        <dbReference type="ARBA" id="ARBA00022729"/>
    </source>
</evidence>
<evidence type="ECO:0000256" key="4">
    <source>
        <dbReference type="ARBA" id="ARBA00022692"/>
    </source>
</evidence>
<dbReference type="SUPFAM" id="SSF56925">
    <property type="entry name" value="OMPA-like"/>
    <property type="match status" value="1"/>
</dbReference>
<dbReference type="PRINTS" id="PR01021">
    <property type="entry name" value="OMPADOMAIN"/>
</dbReference>
<dbReference type="Pfam" id="PF13505">
    <property type="entry name" value="OMP_b-brl"/>
    <property type="match status" value="1"/>
</dbReference>
<evidence type="ECO:0000313" key="15">
    <source>
        <dbReference type="Proteomes" id="UP000198379"/>
    </source>
</evidence>
<feature type="signal peptide" evidence="12">
    <location>
        <begin position="1"/>
        <end position="22"/>
    </location>
</feature>
<dbReference type="OrthoDB" id="9805336at2"/>
<evidence type="ECO:0000256" key="7">
    <source>
        <dbReference type="ARBA" id="ARBA00023114"/>
    </source>
</evidence>
<dbReference type="GO" id="GO:0005509">
    <property type="term" value="F:calcium ion binding"/>
    <property type="evidence" value="ECO:0007669"/>
    <property type="project" value="InterPro"/>
</dbReference>
<sequence>MKHLSRFLVASLLIMVIGSVNAQDKNNPWAISVGANAIDTYPVGDRARQAGTNLEIRGGVFEEFYNVNDHWNILPSVSYINISRYVGDGFVVGVTGTLNRIDKLGDSSPTNELQHYAVDGAVSYSLKEVIGSTWFDPYLSVGAGYTWLDSELTGGTPGFGTANGGAGVRFWLSENFNIGLQSLYKHVFEEETGPKHFQHSASLGFSFGGKDTDGDGIYDKDDACPEVAGIPEFDGCPDSDGDGIQDSKDACPTVAGSAEFEGCPDTDGDGIPDPKDACPTVAGVAALGGCPDADSDGIKDSDDGCPNEAGPRANNGCPYQDKDGDGVLDKDDDCPDVAGTVANNGCPEVSVEVLNDLNVQFKSVLFDYNAASVRAESHATLDNVAKIMKEYPTTRFLIEGHTDDRGRDAYNLNLSNERAASVKNYLTSHGIDASRLESKGFGESQPIASNKTAAGRQENRRVQLSILK</sequence>
<keyword evidence="2" id="KW-0813">Transport</keyword>
<dbReference type="Pfam" id="PF00691">
    <property type="entry name" value="OmpA"/>
    <property type="match status" value="1"/>
</dbReference>
<dbReference type="GO" id="GO:0046930">
    <property type="term" value="C:pore complex"/>
    <property type="evidence" value="ECO:0007669"/>
    <property type="project" value="UniProtKB-KW"/>
</dbReference>
<dbReference type="AlphaFoldDB" id="A0A238WBZ3"/>
<accession>A0A238WBZ3</accession>
<feature type="region of interest" description="Disordered" evidence="11">
    <location>
        <begin position="292"/>
        <end position="320"/>
    </location>
</feature>
<dbReference type="InterPro" id="IPR006665">
    <property type="entry name" value="OmpA-like"/>
</dbReference>
<dbReference type="GO" id="GO:0015288">
    <property type="term" value="F:porin activity"/>
    <property type="evidence" value="ECO:0007669"/>
    <property type="project" value="UniProtKB-KW"/>
</dbReference>
<dbReference type="RefSeq" id="WP_089370225.1">
    <property type="nucleotide sequence ID" value="NZ_BMEP01000002.1"/>
</dbReference>
<evidence type="ECO:0000313" key="14">
    <source>
        <dbReference type="EMBL" id="SNR44008.1"/>
    </source>
</evidence>
<dbReference type="Gene3D" id="3.30.1330.60">
    <property type="entry name" value="OmpA-like domain"/>
    <property type="match status" value="1"/>
</dbReference>
<dbReference type="InterPro" id="IPR036737">
    <property type="entry name" value="OmpA-like_sf"/>
</dbReference>
<evidence type="ECO:0000256" key="10">
    <source>
        <dbReference type="PROSITE-ProRule" id="PRU00473"/>
    </source>
</evidence>
<keyword evidence="7" id="KW-0626">Porin</keyword>
<keyword evidence="8 10" id="KW-0472">Membrane</keyword>
<evidence type="ECO:0000256" key="3">
    <source>
        <dbReference type="ARBA" id="ARBA00022452"/>
    </source>
</evidence>
<gene>
    <name evidence="14" type="ORF">SAMN06265376_101918</name>
</gene>
<dbReference type="PANTHER" id="PTHR30329:SF21">
    <property type="entry name" value="LIPOPROTEIN YIAD-RELATED"/>
    <property type="match status" value="1"/>
</dbReference>
<proteinExistence type="predicted"/>
<name>A0A238WBZ3_9FLAO</name>
<evidence type="ECO:0000256" key="9">
    <source>
        <dbReference type="ARBA" id="ARBA00023237"/>
    </source>
</evidence>
<organism evidence="14 15">
    <name type="scientific">Dokdonia pacifica</name>
    <dbReference type="NCBI Taxonomy" id="1627892"/>
    <lineage>
        <taxon>Bacteria</taxon>
        <taxon>Pseudomonadati</taxon>
        <taxon>Bacteroidota</taxon>
        <taxon>Flavobacteriia</taxon>
        <taxon>Flavobacteriales</taxon>
        <taxon>Flavobacteriaceae</taxon>
        <taxon>Dokdonia</taxon>
    </lineage>
</organism>
<dbReference type="GO" id="GO:0007155">
    <property type="term" value="P:cell adhesion"/>
    <property type="evidence" value="ECO:0007669"/>
    <property type="project" value="InterPro"/>
</dbReference>
<dbReference type="InterPro" id="IPR027385">
    <property type="entry name" value="Beta-barrel_OMP"/>
</dbReference>
<dbReference type="Proteomes" id="UP000198379">
    <property type="component" value="Unassembled WGS sequence"/>
</dbReference>
<dbReference type="Gene3D" id="4.10.1080.10">
    <property type="entry name" value="TSP type-3 repeat"/>
    <property type="match status" value="1"/>
</dbReference>
<dbReference type="CDD" id="cd07185">
    <property type="entry name" value="OmpA_C-like"/>
    <property type="match status" value="1"/>
</dbReference>
<protein>
    <submittedName>
        <fullName evidence="14">Outer membrane protein OmpA</fullName>
    </submittedName>
</protein>
<dbReference type="SUPFAM" id="SSF103088">
    <property type="entry name" value="OmpA-like"/>
    <property type="match status" value="1"/>
</dbReference>
<dbReference type="InterPro" id="IPR003367">
    <property type="entry name" value="Thrombospondin_3-like_rpt"/>
</dbReference>
<comment type="subcellular location">
    <subcellularLocation>
        <location evidence="1">Cell outer membrane</location>
        <topology evidence="1">Multi-pass membrane protein</topology>
    </subcellularLocation>
</comment>
<dbReference type="PROSITE" id="PS51123">
    <property type="entry name" value="OMPA_2"/>
    <property type="match status" value="1"/>
</dbReference>
<dbReference type="GO" id="GO:0009279">
    <property type="term" value="C:cell outer membrane"/>
    <property type="evidence" value="ECO:0007669"/>
    <property type="project" value="UniProtKB-SubCell"/>
</dbReference>
<dbReference type="EMBL" id="FZNY01000001">
    <property type="protein sequence ID" value="SNR44008.1"/>
    <property type="molecule type" value="Genomic_DNA"/>
</dbReference>
<dbReference type="GO" id="GO:0006811">
    <property type="term" value="P:monoatomic ion transport"/>
    <property type="evidence" value="ECO:0007669"/>
    <property type="project" value="UniProtKB-KW"/>
</dbReference>
<dbReference type="PRINTS" id="PR01023">
    <property type="entry name" value="NAFLGMOTY"/>
</dbReference>
<dbReference type="Pfam" id="PF02412">
    <property type="entry name" value="TSP_3"/>
    <property type="match status" value="4"/>
</dbReference>
<evidence type="ECO:0000256" key="11">
    <source>
        <dbReference type="SAM" id="MobiDB-lite"/>
    </source>
</evidence>
<feature type="region of interest" description="Disordered" evidence="11">
    <location>
        <begin position="442"/>
        <end position="461"/>
    </location>
</feature>
<feature type="domain" description="OmpA-like" evidence="13">
    <location>
        <begin position="353"/>
        <end position="468"/>
    </location>
</feature>
<keyword evidence="9" id="KW-0998">Cell outer membrane</keyword>
<keyword evidence="15" id="KW-1185">Reference proteome</keyword>
<dbReference type="InterPro" id="IPR050330">
    <property type="entry name" value="Bact_OuterMem_StrucFunc"/>
</dbReference>
<reference evidence="14 15" key="1">
    <citation type="submission" date="2017-06" db="EMBL/GenBank/DDBJ databases">
        <authorList>
            <person name="Kim H.J."/>
            <person name="Triplett B.A."/>
        </authorList>
    </citation>
    <scope>NUCLEOTIDE SEQUENCE [LARGE SCALE GENOMIC DNA]</scope>
    <source>
        <strain evidence="14 15">DSM 25597</strain>
    </source>
</reference>
<keyword evidence="6" id="KW-0406">Ion transport</keyword>
<dbReference type="InterPro" id="IPR011250">
    <property type="entry name" value="OMP/PagP_B-barrel"/>
</dbReference>
<keyword evidence="4" id="KW-0812">Transmembrane</keyword>
<evidence type="ECO:0000256" key="2">
    <source>
        <dbReference type="ARBA" id="ARBA00022448"/>
    </source>
</evidence>
<feature type="chain" id="PRO_5012127550" evidence="12">
    <location>
        <begin position="23"/>
        <end position="468"/>
    </location>
</feature>
<evidence type="ECO:0000256" key="8">
    <source>
        <dbReference type="ARBA" id="ARBA00023136"/>
    </source>
</evidence>
<dbReference type="InterPro" id="IPR006664">
    <property type="entry name" value="OMP_bac"/>
</dbReference>
<evidence type="ECO:0000259" key="13">
    <source>
        <dbReference type="PROSITE" id="PS51123"/>
    </source>
</evidence>
<dbReference type="SUPFAM" id="SSF103647">
    <property type="entry name" value="TSP type-3 repeat"/>
    <property type="match status" value="1"/>
</dbReference>
<evidence type="ECO:0000256" key="1">
    <source>
        <dbReference type="ARBA" id="ARBA00004571"/>
    </source>
</evidence>